<dbReference type="Gene3D" id="3.20.20.80">
    <property type="entry name" value="Glycosidases"/>
    <property type="match status" value="1"/>
</dbReference>
<accession>A0A9W8N6V2</accession>
<dbReference type="Proteomes" id="UP001148614">
    <property type="component" value="Unassembled WGS sequence"/>
</dbReference>
<dbReference type="PANTHER" id="PTHR36183">
    <property type="entry name" value="BETA-GLUCURONIDASE"/>
    <property type="match status" value="1"/>
</dbReference>
<keyword evidence="1" id="KW-0732">Signal</keyword>
<keyword evidence="3" id="KW-1185">Reference proteome</keyword>
<evidence type="ECO:0000256" key="1">
    <source>
        <dbReference type="SAM" id="SignalP"/>
    </source>
</evidence>
<dbReference type="VEuPathDB" id="FungiDB:F4678DRAFT_296434"/>
<feature type="chain" id="PRO_5040839049" evidence="1">
    <location>
        <begin position="17"/>
        <end position="170"/>
    </location>
</feature>
<proteinExistence type="predicted"/>
<dbReference type="AlphaFoldDB" id="A0A9W8N6V2"/>
<comment type="caution">
    <text evidence="2">The sequence shown here is derived from an EMBL/GenBank/DDBJ whole genome shotgun (WGS) entry which is preliminary data.</text>
</comment>
<sequence length="170" mass="18498">MATIFLVLALSSLVTAKIASNVSRDLSFTAADLILGQPLDGFVSFSIEFSSFPDFAGNGSSPNKFSNNLLNNLGYLTGTKPYIRVGGNTQDYAIYNPDLTIALNGTVNETRSPDYPTTIEIGPSYFESYLTWPYVKFTHGFNMGGNHDSRQWDTLLQTAAIACKTIGKDS</sequence>
<dbReference type="InterPro" id="IPR052974">
    <property type="entry name" value="GH79_Enzymes"/>
</dbReference>
<protein>
    <submittedName>
        <fullName evidence="2">Uncharacterized protein</fullName>
    </submittedName>
</protein>
<gene>
    <name evidence="2" type="ORF">NPX13_g9371</name>
</gene>
<evidence type="ECO:0000313" key="3">
    <source>
        <dbReference type="Proteomes" id="UP001148614"/>
    </source>
</evidence>
<feature type="signal peptide" evidence="1">
    <location>
        <begin position="1"/>
        <end position="16"/>
    </location>
</feature>
<dbReference type="EMBL" id="JANPWZ010002287">
    <property type="protein sequence ID" value="KAJ3560232.1"/>
    <property type="molecule type" value="Genomic_DNA"/>
</dbReference>
<name>A0A9W8N6V2_9PEZI</name>
<evidence type="ECO:0000313" key="2">
    <source>
        <dbReference type="EMBL" id="KAJ3560232.1"/>
    </source>
</evidence>
<reference evidence="2" key="1">
    <citation type="submission" date="2022-07" db="EMBL/GenBank/DDBJ databases">
        <title>Genome Sequence of Xylaria arbuscula.</title>
        <authorList>
            <person name="Buettner E."/>
        </authorList>
    </citation>
    <scope>NUCLEOTIDE SEQUENCE</scope>
    <source>
        <strain evidence="2">VT107</strain>
    </source>
</reference>
<organism evidence="2 3">
    <name type="scientific">Xylaria arbuscula</name>
    <dbReference type="NCBI Taxonomy" id="114810"/>
    <lineage>
        <taxon>Eukaryota</taxon>
        <taxon>Fungi</taxon>
        <taxon>Dikarya</taxon>
        <taxon>Ascomycota</taxon>
        <taxon>Pezizomycotina</taxon>
        <taxon>Sordariomycetes</taxon>
        <taxon>Xylariomycetidae</taxon>
        <taxon>Xylariales</taxon>
        <taxon>Xylariaceae</taxon>
        <taxon>Xylaria</taxon>
    </lineage>
</organism>
<dbReference type="PANTHER" id="PTHR36183:SF2">
    <property type="entry name" value="BETA-GLUCURONIDASE C-TERMINAL DOMAIN-CONTAINING PROTEIN"/>
    <property type="match status" value="1"/>
</dbReference>